<evidence type="ECO:0000256" key="1">
    <source>
        <dbReference type="SAM" id="Coils"/>
    </source>
</evidence>
<dbReference type="Proteomes" id="UP001165122">
    <property type="component" value="Unassembled WGS sequence"/>
</dbReference>
<dbReference type="Gene3D" id="2.60.40.10">
    <property type="entry name" value="Immunoglobulins"/>
    <property type="match status" value="1"/>
</dbReference>
<feature type="compositionally biased region" description="Basic residues" evidence="2">
    <location>
        <begin position="1029"/>
        <end position="1063"/>
    </location>
</feature>
<comment type="caution">
    <text evidence="4">The sequence shown here is derived from an EMBL/GenBank/DDBJ whole genome shotgun (WGS) entry which is preliminary data.</text>
</comment>
<evidence type="ECO:0000256" key="2">
    <source>
        <dbReference type="SAM" id="MobiDB-lite"/>
    </source>
</evidence>
<protein>
    <recommendedName>
        <fullName evidence="3">Fibronectin type-III domain-containing protein</fullName>
    </recommendedName>
</protein>
<dbReference type="AlphaFoldDB" id="A0A9W7F2V5"/>
<keyword evidence="1" id="KW-0175">Coiled coil</keyword>
<dbReference type="InterPro" id="IPR036691">
    <property type="entry name" value="Endo/exonu/phosph_ase_sf"/>
</dbReference>
<dbReference type="OrthoDB" id="428734at2759"/>
<dbReference type="CDD" id="cd00063">
    <property type="entry name" value="FN3"/>
    <property type="match status" value="1"/>
</dbReference>
<evidence type="ECO:0000259" key="3">
    <source>
        <dbReference type="PROSITE" id="PS50853"/>
    </source>
</evidence>
<dbReference type="SUPFAM" id="SSF49265">
    <property type="entry name" value="Fibronectin type III"/>
    <property type="match status" value="1"/>
</dbReference>
<evidence type="ECO:0000313" key="4">
    <source>
        <dbReference type="EMBL" id="GMI00116.1"/>
    </source>
</evidence>
<dbReference type="PANTHER" id="PTHR12121:SF34">
    <property type="entry name" value="PROTEIN ANGEL"/>
    <property type="match status" value="1"/>
</dbReference>
<dbReference type="PROSITE" id="PS50853">
    <property type="entry name" value="FN3"/>
    <property type="match status" value="1"/>
</dbReference>
<feature type="domain" description="Fibronectin type-III" evidence="3">
    <location>
        <begin position="432"/>
        <end position="543"/>
    </location>
</feature>
<dbReference type="EMBL" id="BRXW01000019">
    <property type="protein sequence ID" value="GMI00116.1"/>
    <property type="molecule type" value="Genomic_DNA"/>
</dbReference>
<reference evidence="5" key="1">
    <citation type="journal article" date="2023" name="Commun. Biol.">
        <title>Genome analysis of Parmales, the sister group of diatoms, reveals the evolutionary specialization of diatoms from phago-mixotrophs to photoautotrophs.</title>
        <authorList>
            <person name="Ban H."/>
            <person name="Sato S."/>
            <person name="Yoshikawa S."/>
            <person name="Yamada K."/>
            <person name="Nakamura Y."/>
            <person name="Ichinomiya M."/>
            <person name="Sato N."/>
            <person name="Blanc-Mathieu R."/>
            <person name="Endo H."/>
            <person name="Kuwata A."/>
            <person name="Ogata H."/>
        </authorList>
    </citation>
    <scope>NUCLEOTIDE SEQUENCE [LARGE SCALE GENOMIC DNA]</scope>
    <source>
        <strain evidence="5">NIES 3700</strain>
    </source>
</reference>
<accession>A0A9W7F2V5</accession>
<dbReference type="Pfam" id="PF00041">
    <property type="entry name" value="fn3"/>
    <property type="match status" value="1"/>
</dbReference>
<feature type="compositionally biased region" description="Polar residues" evidence="2">
    <location>
        <begin position="46"/>
        <end position="64"/>
    </location>
</feature>
<dbReference type="InterPro" id="IPR003961">
    <property type="entry name" value="FN3_dom"/>
</dbReference>
<organism evidence="4 5">
    <name type="scientific">Triparma laevis f. longispina</name>
    <dbReference type="NCBI Taxonomy" id="1714387"/>
    <lineage>
        <taxon>Eukaryota</taxon>
        <taxon>Sar</taxon>
        <taxon>Stramenopiles</taxon>
        <taxon>Ochrophyta</taxon>
        <taxon>Bolidophyceae</taxon>
        <taxon>Parmales</taxon>
        <taxon>Triparmaceae</taxon>
        <taxon>Triparma</taxon>
    </lineage>
</organism>
<name>A0A9W7F2V5_9STRA</name>
<gene>
    <name evidence="4" type="ORF">TrLO_g11680</name>
</gene>
<feature type="region of interest" description="Disordered" evidence="2">
    <location>
        <begin position="993"/>
        <end position="1072"/>
    </location>
</feature>
<dbReference type="GO" id="GO:0000175">
    <property type="term" value="F:3'-5'-RNA exonuclease activity"/>
    <property type="evidence" value="ECO:0007669"/>
    <property type="project" value="TreeGrafter"/>
</dbReference>
<feature type="compositionally biased region" description="Basic and acidic residues" evidence="2">
    <location>
        <begin position="1010"/>
        <end position="1028"/>
    </location>
</feature>
<feature type="compositionally biased region" description="Low complexity" evidence="2">
    <location>
        <begin position="89"/>
        <end position="98"/>
    </location>
</feature>
<sequence>MDGDENPDPVPIADDVTAQPPPYPSAVSSLIPDDQDDQAEAVASPLQKQTLNATPNAPSSNPAQNEEEKKDGPQTSSTPSIPQSPEPLPTLTSLTPKQSKPKNEHPLAKFAVYRSPPAYKTPFNAEKRIYADRVMVPANYTLNREETIVRDGSASAFPSIHSVWDVAGLKTSAHNYGETSSLEISTDVIHSSSKSNIHISKQVVDTRTITVLSYFTLSQETAKSLPYVEHSVSNWRTRREVLLREIFSFDADVICLQDVDDFTDWWRPQMSQAGYDAIYKKRTTHLRPRQEGVVIAYKRDTFQMFRSHLLELNDAVTDDIEDRNLAERSRTDHVGIMLCLQPWEKCDDPSGVLVTNVALEEEADLEAVRMLQAQYVAQEISKFNKDFQLPVILCGALNCTPGGKVYEVLTTGLQPVDPQPPGKPVGEEVTVSLDRFHGGKAISHSSIVLEWNECEDLDQGLSPPVEGYWVTWRIGGNQNLAFKDKQYYPKSICCKHPDNPELRQCHVTGLSSGVTYEFKVAGYNECGTGEWTKISKPIVTKRLYSKLASGPPPTKRKDVVESRHPYKPGMDLKDKVILKGCKFGAKVEWDKKCRMEPDADILCFYEDDTYDEVLTARDMEGDEVNCVFDSEFRTNPEDFPTLVEVAMQCAGKGDLGIDKELCYGFFSDDANEYWGYRFTVTWDDWTENILWERGIQRKKEEREGKKGTWLKELEDVKELQVAEEEDRIEAKKRVEEIRKKLVGTIIINGKETVLPVSQITPRFMDGTENRLVAPVRKQQLTIFPEYGNRGEDPDLVEDYVKVKGERELEDVMKRLEEEKKKKEVEEDSGEEDELFKIVGEETPPPEDPSSQDLVLTSETTPLSPLLYAWHKDSTRAAELISKNDNITGVPDHLQVHFLRLKSAYRGYCAAGEPLYTAVDGRGASTSDFILGSEETLVCTEVLSIPSMGHGQGEGDEIFGCADATEREMQVDMNYDLDMWDDVYLEMKEMELERRHREREEEENLKEEEEERKVEEEDRRRLEEWEEAKRKIKMGGGKKKMPKKPTPTPKKKKENKRKKYKKKSAWSDYRGSPQPHLAPNFLAQHSIIPNRIHPSNHFPIVAKFRFVSSHLSGFWHGGQE</sequence>
<feature type="region of interest" description="Disordered" evidence="2">
    <location>
        <begin position="1"/>
        <end position="109"/>
    </location>
</feature>
<feature type="compositionally biased region" description="Acidic residues" evidence="2">
    <location>
        <begin position="999"/>
        <end position="1009"/>
    </location>
</feature>
<feature type="coiled-coil region" evidence="1">
    <location>
        <begin position="801"/>
        <end position="832"/>
    </location>
</feature>
<keyword evidence="5" id="KW-1185">Reference proteome</keyword>
<dbReference type="Pfam" id="PF03372">
    <property type="entry name" value="Exo_endo_phos"/>
    <property type="match status" value="1"/>
</dbReference>
<evidence type="ECO:0000313" key="5">
    <source>
        <dbReference type="Proteomes" id="UP001165122"/>
    </source>
</evidence>
<dbReference type="InterPro" id="IPR036116">
    <property type="entry name" value="FN3_sf"/>
</dbReference>
<proteinExistence type="predicted"/>
<dbReference type="InterPro" id="IPR005135">
    <property type="entry name" value="Endo/exonuclease/phosphatase"/>
</dbReference>
<dbReference type="InterPro" id="IPR050410">
    <property type="entry name" value="CCR4/nocturin_mRNA_transcr"/>
</dbReference>
<dbReference type="PANTHER" id="PTHR12121">
    <property type="entry name" value="CARBON CATABOLITE REPRESSOR PROTEIN 4"/>
    <property type="match status" value="1"/>
</dbReference>
<dbReference type="Gene3D" id="3.60.10.10">
    <property type="entry name" value="Endonuclease/exonuclease/phosphatase"/>
    <property type="match status" value="1"/>
</dbReference>
<dbReference type="GO" id="GO:0006139">
    <property type="term" value="P:nucleobase-containing compound metabolic process"/>
    <property type="evidence" value="ECO:0007669"/>
    <property type="project" value="UniProtKB-ARBA"/>
</dbReference>
<dbReference type="SUPFAM" id="SSF56219">
    <property type="entry name" value="DNase I-like"/>
    <property type="match status" value="1"/>
</dbReference>
<dbReference type="InterPro" id="IPR013783">
    <property type="entry name" value="Ig-like_fold"/>
</dbReference>